<reference evidence="2" key="1">
    <citation type="journal article" date="2021" name="Viruses">
        <title>Discovery and Characterization of Actively Replicating DNA and Retro-Transcribing Viruses in Lower Vertebrate Hosts Based on RNA Sequencing.</title>
        <authorList>
            <person name="Chen X.X."/>
            <person name="Wu W.C."/>
            <person name="Shi M."/>
        </authorList>
    </citation>
    <scope>NUCLEOTIDE SEQUENCE</scope>
    <source>
        <strain evidence="2">Cxx6</strain>
    </source>
</reference>
<evidence type="ECO:0000256" key="1">
    <source>
        <dbReference type="SAM" id="Phobius"/>
    </source>
</evidence>
<evidence type="ECO:0000313" key="2">
    <source>
        <dbReference type="EMBL" id="QWY26473.1"/>
    </source>
</evidence>
<reference evidence="2" key="2">
    <citation type="submission" date="2021-04" db="EMBL/GenBank/DDBJ databases">
        <authorList>
            <person name="Chen X."/>
            <person name="Shi M."/>
            <person name="Wu W."/>
        </authorList>
    </citation>
    <scope>NUCLEOTIDE SEQUENCE</scope>
    <source>
        <strain evidence="2">Cxx6</strain>
    </source>
</reference>
<dbReference type="EMBL" id="MZ244211">
    <property type="protein sequence ID" value="QWY26473.1"/>
    <property type="molecule type" value="Genomic_DNA"/>
</dbReference>
<keyword evidence="1" id="KW-1133">Transmembrane helix</keyword>
<protein>
    <submittedName>
        <fullName evidence="2">Uncharacterized protein</fullName>
    </submittedName>
</protein>
<proteinExistence type="predicted"/>
<feature type="transmembrane region" description="Helical" evidence="1">
    <location>
        <begin position="347"/>
        <end position="366"/>
    </location>
</feature>
<name>A0A8F3CIN1_9VIRU</name>
<accession>A0A8F3CIN1</accession>
<sequence length="369" mass="42203">MFYLLILLPYLNTIRAQSCARIKYSPYSYLPESKIEPSMVDYKQRGPLNPWSIHLSTLKNTSNCALLGFTEHDTHAAVLMINAHNFKGVMINQGNDYSGALTDIIMKNLDRKYVFTTTNICSSMKPLQIHPFIIFKPEQNILYANTYHIPQSNNTYLALKGFTCTKGIPEPQKTCSIKSDSLPTTVRNVFFSKQYKCFTIIKEETKRLNVSFTILKPLGTPTLISIELTTVSGELDNITDIISTASTFMTTLPESTTFPFNNNFELDIDDQWFVPVEEPYTGYTTPSFKDTQHTTIKPVQPLTQTVQNEQTDLDNDYNIDDENTNVIFIEDIFKTIEEPKSKGHNILVLYNGLFIILTFYILLYAYPLY</sequence>
<organism evidence="2">
    <name type="scientific">Ranid herpesvirus 4</name>
    <dbReference type="NCBI Taxonomy" id="2849006"/>
    <lineage>
        <taxon>Viruses</taxon>
        <taxon>Duplodnaviria</taxon>
        <taxon>Heunggongvirae</taxon>
        <taxon>Peploviricota</taxon>
        <taxon>Herviviricetes</taxon>
        <taxon>Herpesvirales</taxon>
    </lineage>
</organism>
<keyword evidence="1" id="KW-0812">Transmembrane</keyword>
<keyword evidence="1" id="KW-0472">Membrane</keyword>